<comment type="caution">
    <text evidence="1">The sequence shown here is derived from an EMBL/GenBank/DDBJ whole genome shotgun (WGS) entry which is preliminary data.</text>
</comment>
<dbReference type="EMBL" id="SRLO01000106">
    <property type="protein sequence ID" value="TNN75212.1"/>
    <property type="molecule type" value="Genomic_DNA"/>
</dbReference>
<gene>
    <name evidence="1" type="ORF">EYF80_014622</name>
</gene>
<dbReference type="Proteomes" id="UP000314294">
    <property type="component" value="Unassembled WGS sequence"/>
</dbReference>
<dbReference type="AlphaFoldDB" id="A0A4Z2ICQ7"/>
<protein>
    <submittedName>
        <fullName evidence="1">Uncharacterized protein</fullName>
    </submittedName>
</protein>
<proteinExistence type="predicted"/>
<organism evidence="1 2">
    <name type="scientific">Liparis tanakae</name>
    <name type="common">Tanaka's snailfish</name>
    <dbReference type="NCBI Taxonomy" id="230148"/>
    <lineage>
        <taxon>Eukaryota</taxon>
        <taxon>Metazoa</taxon>
        <taxon>Chordata</taxon>
        <taxon>Craniata</taxon>
        <taxon>Vertebrata</taxon>
        <taxon>Euteleostomi</taxon>
        <taxon>Actinopterygii</taxon>
        <taxon>Neopterygii</taxon>
        <taxon>Teleostei</taxon>
        <taxon>Neoteleostei</taxon>
        <taxon>Acanthomorphata</taxon>
        <taxon>Eupercaria</taxon>
        <taxon>Perciformes</taxon>
        <taxon>Cottioidei</taxon>
        <taxon>Cottales</taxon>
        <taxon>Liparidae</taxon>
        <taxon>Liparis</taxon>
    </lineage>
</organism>
<keyword evidence="2" id="KW-1185">Reference proteome</keyword>
<accession>A0A4Z2ICQ7</accession>
<evidence type="ECO:0000313" key="2">
    <source>
        <dbReference type="Proteomes" id="UP000314294"/>
    </source>
</evidence>
<reference evidence="1 2" key="1">
    <citation type="submission" date="2019-03" db="EMBL/GenBank/DDBJ databases">
        <title>First draft genome of Liparis tanakae, snailfish: a comprehensive survey of snailfish specific genes.</title>
        <authorList>
            <person name="Kim W."/>
            <person name="Song I."/>
            <person name="Jeong J.-H."/>
            <person name="Kim D."/>
            <person name="Kim S."/>
            <person name="Ryu S."/>
            <person name="Song J.Y."/>
            <person name="Lee S.K."/>
        </authorList>
    </citation>
    <scope>NUCLEOTIDE SEQUENCE [LARGE SCALE GENOMIC DNA]</scope>
    <source>
        <tissue evidence="1">Muscle</tissue>
    </source>
</reference>
<evidence type="ECO:0000313" key="1">
    <source>
        <dbReference type="EMBL" id="TNN75212.1"/>
    </source>
</evidence>
<name>A0A4Z2ICQ7_9TELE</name>
<sequence length="64" mass="7036">MFGPEELFTRTELAFKEIEGMCLGLGDVQRCDHIAACREPQPPAGCNFSKTTRQPSALLPPCLL</sequence>